<comment type="caution">
    <text evidence="23">The sequence shown here is derived from an EMBL/GenBank/DDBJ whole genome shotgun (WGS) entry which is preliminary data.</text>
</comment>
<protein>
    <recommendedName>
        <fullName evidence="20">NADPH--cytochrome P450 reductase</fullName>
        <shortName evidence="20">CPR</shortName>
        <shortName evidence="20">P450R</shortName>
        <ecNumber evidence="20">1.6.2.4</ecNumber>
    </recommendedName>
</protein>
<evidence type="ECO:0000256" key="14">
    <source>
        <dbReference type="ARBA" id="ARBA00023098"/>
    </source>
</evidence>
<dbReference type="InterPro" id="IPR008254">
    <property type="entry name" value="Flavodoxin/NO_synth"/>
</dbReference>
<comment type="caution">
    <text evidence="20">Lacks conserved residue(s) required for the propagation of feature annotation.</text>
</comment>
<dbReference type="PRINTS" id="PR00369">
    <property type="entry name" value="FLAVODOXIN"/>
</dbReference>
<dbReference type="FunFam" id="1.20.990.10:FF:000009">
    <property type="entry name" value="NADPH--cytochrome P450 reductase"/>
    <property type="match status" value="1"/>
</dbReference>
<evidence type="ECO:0000259" key="21">
    <source>
        <dbReference type="PROSITE" id="PS50902"/>
    </source>
</evidence>
<comment type="function">
    <text evidence="20">This enzyme is required for electron transfer from NADP to cytochrome P450 in microsomes. It can also provide electron transfer to heme oxygenase and cytochrome B5. Involved in ergosterol biosynthesis.</text>
</comment>
<evidence type="ECO:0000256" key="2">
    <source>
        <dbReference type="ARBA" id="ARBA00022516"/>
    </source>
</evidence>
<dbReference type="InterPro" id="IPR023173">
    <property type="entry name" value="NADPH_Cyt_P450_Rdtase_alpha"/>
</dbReference>
<dbReference type="HAMAP" id="MF_03212">
    <property type="entry name" value="NCPR"/>
    <property type="match status" value="1"/>
</dbReference>
<evidence type="ECO:0000256" key="12">
    <source>
        <dbReference type="ARBA" id="ARBA00023002"/>
    </source>
</evidence>
<dbReference type="Gene3D" id="1.20.990.10">
    <property type="entry name" value="NADPH-cytochrome p450 Reductase, Chain A, domain 3"/>
    <property type="match status" value="1"/>
</dbReference>
<comment type="catalytic activity">
    <reaction evidence="19 20">
        <text>2 oxidized [cytochrome P450] + NADPH = 2 reduced [cytochrome P450] + NADP(+) + H(+)</text>
        <dbReference type="Rhea" id="RHEA:24040"/>
        <dbReference type="Rhea" id="RHEA-COMP:14627"/>
        <dbReference type="Rhea" id="RHEA-COMP:14628"/>
        <dbReference type="ChEBI" id="CHEBI:15378"/>
        <dbReference type="ChEBI" id="CHEBI:55376"/>
        <dbReference type="ChEBI" id="CHEBI:57783"/>
        <dbReference type="ChEBI" id="CHEBI:58349"/>
        <dbReference type="ChEBI" id="CHEBI:60344"/>
        <dbReference type="EC" id="1.6.2.4"/>
    </reaction>
</comment>
<feature type="binding site" evidence="20">
    <location>
        <position position="206"/>
    </location>
    <ligand>
        <name>FMN</name>
        <dbReference type="ChEBI" id="CHEBI:58210"/>
    </ligand>
</feature>
<feature type="binding site" evidence="20">
    <location>
        <position position="695"/>
    </location>
    <ligand>
        <name>NADP(+)</name>
        <dbReference type="ChEBI" id="CHEBI:58349"/>
    </ligand>
</feature>
<keyword evidence="10 20" id="KW-0752">Steroid biosynthesis</keyword>
<evidence type="ECO:0000256" key="19">
    <source>
        <dbReference type="ARBA" id="ARBA00049342"/>
    </source>
</evidence>
<dbReference type="GO" id="GO:0003958">
    <property type="term" value="F:NADPH-hemoprotein reductase activity"/>
    <property type="evidence" value="ECO:0007669"/>
    <property type="project" value="UniProtKB-UniRule"/>
</dbReference>
<evidence type="ECO:0000256" key="6">
    <source>
        <dbReference type="ARBA" id="ARBA00022787"/>
    </source>
</evidence>
<evidence type="ECO:0000256" key="9">
    <source>
        <dbReference type="ARBA" id="ARBA00022857"/>
    </source>
</evidence>
<dbReference type="Gene3D" id="3.40.50.360">
    <property type="match status" value="1"/>
</dbReference>
<dbReference type="FunFam" id="3.40.50.360:FF:000024">
    <property type="entry name" value="NADPH--cytochrome P450 reductase"/>
    <property type="match status" value="1"/>
</dbReference>
<keyword evidence="18 20" id="KW-0753">Steroid metabolism</keyword>
<dbReference type="PROSITE" id="PS50902">
    <property type="entry name" value="FLAVODOXIN_LIKE"/>
    <property type="match status" value="1"/>
</dbReference>
<dbReference type="PANTHER" id="PTHR19384">
    <property type="entry name" value="NITRIC OXIDE SYNTHASE-RELATED"/>
    <property type="match status" value="1"/>
</dbReference>
<keyword evidence="8 20" id="KW-0274">FAD</keyword>
<dbReference type="FunFam" id="2.40.30.10:FF:000100">
    <property type="entry name" value="NADPH--cytochrome P450 reductase"/>
    <property type="match status" value="1"/>
</dbReference>
<keyword evidence="14 20" id="KW-0443">Lipid metabolism</keyword>
<keyword evidence="24" id="KW-1185">Reference proteome</keyword>
<dbReference type="GO" id="GO:0006696">
    <property type="term" value="P:ergosterol biosynthetic process"/>
    <property type="evidence" value="ECO:0007669"/>
    <property type="project" value="UniProtKB-UniRule"/>
</dbReference>
<evidence type="ECO:0000313" key="23">
    <source>
        <dbReference type="EMBL" id="KAG0142232.1"/>
    </source>
</evidence>
<keyword evidence="6 20" id="KW-1000">Mitochondrion outer membrane</keyword>
<keyword evidence="7 20" id="KW-0256">Endoplasmic reticulum</keyword>
<comment type="similarity">
    <text evidence="20">In the N-terminal section; belongs to the flavodoxin family.</text>
</comment>
<name>A0A9P6NDF5_9BASI</name>
<dbReference type="OrthoDB" id="1856718at2759"/>
<dbReference type="InterPro" id="IPR029039">
    <property type="entry name" value="Flavoprotein-like_sf"/>
</dbReference>
<dbReference type="GO" id="GO:0050660">
    <property type="term" value="F:flavin adenine dinucleotide binding"/>
    <property type="evidence" value="ECO:0007669"/>
    <property type="project" value="UniProtKB-UniRule"/>
</dbReference>
<feature type="binding site" evidence="20">
    <location>
        <position position="581"/>
    </location>
    <ligand>
        <name>NADP(+)</name>
        <dbReference type="ChEBI" id="CHEBI:58349"/>
    </ligand>
</feature>
<dbReference type="PIRSF" id="PIRSF000208">
    <property type="entry name" value="P450R"/>
    <property type="match status" value="1"/>
</dbReference>
<dbReference type="GO" id="GO:0010181">
    <property type="term" value="F:FMN binding"/>
    <property type="evidence" value="ECO:0007669"/>
    <property type="project" value="UniProtKB-UniRule"/>
</dbReference>
<keyword evidence="15 20" id="KW-0496">Mitochondrion</keyword>
<keyword evidence="4 20" id="KW-0288">FMN</keyword>
<dbReference type="GO" id="GO:0050661">
    <property type="term" value="F:NADP binding"/>
    <property type="evidence" value="ECO:0007669"/>
    <property type="project" value="UniProtKB-UniRule"/>
</dbReference>
<evidence type="ECO:0000256" key="11">
    <source>
        <dbReference type="ARBA" id="ARBA00022989"/>
    </source>
</evidence>
<keyword evidence="17 20" id="KW-1207">Sterol metabolism</keyword>
<evidence type="ECO:0000256" key="8">
    <source>
        <dbReference type="ARBA" id="ARBA00022827"/>
    </source>
</evidence>
<dbReference type="InterPro" id="IPR017938">
    <property type="entry name" value="Riboflavin_synthase-like_b-brl"/>
</dbReference>
<sequence length="735" mass="83134">MSSSLSDLFFPALIATVSLYSLWSYFFSSSKSKSTSTSINPIVNNGSLLKSHSQSNAFSEAGRDFIKKMQSQKKKVIIFYGSQTGTAEDYATRLAKEAKSRFGISSLVADPDEYDFDNLDQLNEDQLVIFVMATYGEGEPTDNAVNMVEFLKSTPHHQLDLSKLKFVVFGLGNRTYEQFCAMGKIMDEELTKKGARRIGELGMGDDDKSMEEDYLAWKDPMWLTVQAEMKWEEGAGGDVADFEVRELESDQMDDAKIYKGELSARALLGTRGIFDAKNPFIARVSETKELFAAGDRNCVHVEFDLKNSGLRYQPGDHLAVWPINPDSEVERLMKLLGLWKKKDTVVELTSLDPTLAKVPFPSPASYEAIFRHYLDISTTASRQLLSSLAQFAPTEAAREELKALGTDKARYSDTVAKLGLRLGECMMMAMKGQLEAEDPLSENFGAGWLKEWEIPFDRIVSGLPRLQPRFYSISSSPKMVPDRVHITAVVLKYGSGDRKVYGCGTNYLLNVKLKLHGEYEQMENQSIDQRHHGMPKYKLEGPRGKYLSSTGEVRVPIHIRRSNMRLPTSPHIPVVMIGPGTGVAPFRSFVQERVASARKVKERGSGLSEWANIVLFYGCRKEEEDFLYREEWDQYKEELDGKFKMFSAISRKPGAEKKRYVQDDIWDQRAMVGEMILQKKGYIYICGDARYMAKDVEETLRKVFGEYRGGTAEVEGAQELKVLKDRNRLLLDVWS</sequence>
<dbReference type="FunFam" id="3.40.50.80:FF:000018">
    <property type="entry name" value="NADPH--cytochrome P450 reductase"/>
    <property type="match status" value="1"/>
</dbReference>
<evidence type="ECO:0000256" key="3">
    <source>
        <dbReference type="ARBA" id="ARBA00022630"/>
    </source>
</evidence>
<feature type="binding site" evidence="20">
    <location>
        <begin position="82"/>
        <end position="87"/>
    </location>
    <ligand>
        <name>FMN</name>
        <dbReference type="ChEBI" id="CHEBI:58210"/>
    </ligand>
</feature>
<dbReference type="EMBL" id="MU167355">
    <property type="protein sequence ID" value="KAG0142232.1"/>
    <property type="molecule type" value="Genomic_DNA"/>
</dbReference>
<keyword evidence="16 20" id="KW-0472">Membrane</keyword>
<comment type="cofactor">
    <cofactor evidence="20">
        <name>FAD</name>
        <dbReference type="ChEBI" id="CHEBI:57692"/>
    </cofactor>
    <text evidence="20">Binds 1 FAD per monomer.</text>
</comment>
<dbReference type="Gene3D" id="3.40.50.80">
    <property type="entry name" value="Nucleotide-binding domain of ferredoxin-NADP reductase (FNR) module"/>
    <property type="match status" value="1"/>
</dbReference>
<dbReference type="InterPro" id="IPR001094">
    <property type="entry name" value="Flavdoxin-like"/>
</dbReference>
<feature type="domain" description="FAD-binding FR-type" evidence="22">
    <location>
        <begin position="277"/>
        <end position="549"/>
    </location>
</feature>
<evidence type="ECO:0000259" key="22">
    <source>
        <dbReference type="PROSITE" id="PS51384"/>
    </source>
</evidence>
<evidence type="ECO:0000256" key="7">
    <source>
        <dbReference type="ARBA" id="ARBA00022824"/>
    </source>
</evidence>
<dbReference type="GO" id="GO:0005886">
    <property type="term" value="C:plasma membrane"/>
    <property type="evidence" value="ECO:0007669"/>
    <property type="project" value="UniProtKB-SubCell"/>
</dbReference>
<dbReference type="InterPro" id="IPR017927">
    <property type="entry name" value="FAD-bd_FR_type"/>
</dbReference>
<evidence type="ECO:0000256" key="5">
    <source>
        <dbReference type="ARBA" id="ARBA00022692"/>
    </source>
</evidence>
<dbReference type="PANTHER" id="PTHR19384:SF17">
    <property type="entry name" value="NADPH--CYTOCHROME P450 REDUCTASE"/>
    <property type="match status" value="1"/>
</dbReference>
<dbReference type="InterPro" id="IPR039261">
    <property type="entry name" value="FNR_nucleotide-bd"/>
</dbReference>
<comment type="similarity">
    <text evidence="20">In the C-terminal section; belongs to the flavoprotein pyridine nucleotide cytochrome reductase family.</text>
</comment>
<evidence type="ECO:0000256" key="15">
    <source>
        <dbReference type="ARBA" id="ARBA00023128"/>
    </source>
</evidence>
<comment type="subcellular location">
    <subcellularLocation>
        <location evidence="20">Endoplasmic reticulum membrane</location>
        <topology evidence="20">Single-pass membrane protein</topology>
        <orientation evidence="20">Cytoplasmic side</orientation>
    </subcellularLocation>
    <subcellularLocation>
        <location evidence="20">Mitochondrion outer membrane</location>
        <topology evidence="20">Single-pass membrane protein</topology>
        <orientation evidence="20">Cytoplasmic side</orientation>
    </subcellularLocation>
    <subcellularLocation>
        <location evidence="20">Cell membrane</location>
        <topology evidence="20">Single-pass membrane protein</topology>
        <orientation evidence="20">Cytoplasmic side</orientation>
    </subcellularLocation>
</comment>
<feature type="binding site" evidence="20">
    <location>
        <position position="296"/>
    </location>
    <ligand>
        <name>NADP(+)</name>
        <dbReference type="ChEBI" id="CHEBI:58349"/>
    </ligand>
</feature>
<dbReference type="PROSITE" id="PS51384">
    <property type="entry name" value="FAD_FR"/>
    <property type="match status" value="1"/>
</dbReference>
<feature type="binding site" evidence="20">
    <location>
        <begin position="469"/>
        <end position="472"/>
    </location>
    <ligand>
        <name>FAD</name>
        <dbReference type="ChEBI" id="CHEBI:57692"/>
    </ligand>
</feature>
<dbReference type="InterPro" id="IPR023208">
    <property type="entry name" value="P450R"/>
</dbReference>
<dbReference type="Gene3D" id="2.40.30.10">
    <property type="entry name" value="Translation factors"/>
    <property type="match status" value="2"/>
</dbReference>
<dbReference type="GO" id="GO:0005789">
    <property type="term" value="C:endoplasmic reticulum membrane"/>
    <property type="evidence" value="ECO:0007669"/>
    <property type="project" value="UniProtKB-SubCell"/>
</dbReference>
<feature type="binding site" evidence="20">
    <location>
        <begin position="650"/>
        <end position="651"/>
    </location>
    <ligand>
        <name>NADP(+)</name>
        <dbReference type="ChEBI" id="CHEBI:58349"/>
    </ligand>
</feature>
<dbReference type="GO" id="GO:0005741">
    <property type="term" value="C:mitochondrial outer membrane"/>
    <property type="evidence" value="ECO:0007669"/>
    <property type="project" value="UniProtKB-SubCell"/>
</dbReference>
<evidence type="ECO:0000256" key="10">
    <source>
        <dbReference type="ARBA" id="ARBA00022955"/>
    </source>
</evidence>
<comment type="similarity">
    <text evidence="20">Belongs to the NADPH--cytochrome P450 reductase family.</text>
</comment>
<evidence type="ECO:0000256" key="13">
    <source>
        <dbReference type="ARBA" id="ARBA00023011"/>
    </source>
</evidence>
<dbReference type="AlphaFoldDB" id="A0A9P6NDF5"/>
<dbReference type="CDD" id="cd06204">
    <property type="entry name" value="CYPOR"/>
    <property type="match status" value="1"/>
</dbReference>
<dbReference type="InterPro" id="IPR003097">
    <property type="entry name" value="CysJ-like_FAD-binding"/>
</dbReference>
<evidence type="ECO:0000256" key="17">
    <source>
        <dbReference type="ARBA" id="ARBA00023166"/>
    </source>
</evidence>
<evidence type="ECO:0000256" key="4">
    <source>
        <dbReference type="ARBA" id="ARBA00022643"/>
    </source>
</evidence>
<dbReference type="Pfam" id="PF00667">
    <property type="entry name" value="FAD_binding_1"/>
    <property type="match status" value="2"/>
</dbReference>
<dbReference type="Pfam" id="PF00175">
    <property type="entry name" value="NAD_binding_1"/>
    <property type="match status" value="1"/>
</dbReference>
<dbReference type="Proteomes" id="UP000886653">
    <property type="component" value="Unassembled WGS sequence"/>
</dbReference>
<dbReference type="PRINTS" id="PR00371">
    <property type="entry name" value="FPNCR"/>
</dbReference>
<evidence type="ECO:0000256" key="20">
    <source>
        <dbReference type="HAMAP-Rule" id="MF_03212"/>
    </source>
</evidence>
<keyword evidence="3 20" id="KW-0285">Flavoprotein</keyword>
<dbReference type="SUPFAM" id="SSF63380">
    <property type="entry name" value="Riboflavin synthase domain-like"/>
    <property type="match status" value="1"/>
</dbReference>
<dbReference type="SUPFAM" id="SSF52218">
    <property type="entry name" value="Flavoproteins"/>
    <property type="match status" value="1"/>
</dbReference>
<keyword evidence="1 20" id="KW-1003">Cell membrane</keyword>
<evidence type="ECO:0000256" key="16">
    <source>
        <dbReference type="ARBA" id="ARBA00023136"/>
    </source>
</evidence>
<evidence type="ECO:0000256" key="1">
    <source>
        <dbReference type="ARBA" id="ARBA00022475"/>
    </source>
</evidence>
<feature type="binding site" evidence="20">
    <location>
        <begin position="487"/>
        <end position="489"/>
    </location>
    <ligand>
        <name>FAD</name>
        <dbReference type="ChEBI" id="CHEBI:57692"/>
    </ligand>
</feature>
<comment type="cofactor">
    <cofactor evidence="20">
        <name>FMN</name>
        <dbReference type="ChEBI" id="CHEBI:58210"/>
    </cofactor>
    <text evidence="20">Binds 1 FMN per monomer.</text>
</comment>
<evidence type="ECO:0000256" key="18">
    <source>
        <dbReference type="ARBA" id="ARBA00023221"/>
    </source>
</evidence>
<feature type="binding site" evidence="20">
    <location>
        <begin position="658"/>
        <end position="662"/>
    </location>
    <ligand>
        <name>NADP(+)</name>
        <dbReference type="ChEBI" id="CHEBI:58349"/>
    </ligand>
</feature>
<feature type="domain" description="Flavodoxin-like" evidence="21">
    <location>
        <begin position="76"/>
        <end position="222"/>
    </location>
</feature>
<accession>A0A9P6NDF5</accession>
<dbReference type="Pfam" id="PF00258">
    <property type="entry name" value="Flavodoxin_1"/>
    <property type="match status" value="1"/>
</dbReference>
<keyword evidence="9 20" id="KW-0521">NADP</keyword>
<gene>
    <name evidence="23" type="ORF">CROQUDRAFT_109973</name>
</gene>
<dbReference type="InterPro" id="IPR001709">
    <property type="entry name" value="Flavoprot_Pyr_Nucl_cyt_Rdtase"/>
</dbReference>
<dbReference type="SUPFAM" id="SSF52343">
    <property type="entry name" value="Ferredoxin reductase-like, C-terminal NADP-linked domain"/>
    <property type="match status" value="1"/>
</dbReference>
<dbReference type="InterPro" id="IPR001433">
    <property type="entry name" value="OxRdtase_FAD/NAD-bd"/>
</dbReference>
<keyword evidence="11" id="KW-1133">Transmembrane helix</keyword>
<dbReference type="EC" id="1.6.2.4" evidence="20"/>
<organism evidence="23 24">
    <name type="scientific">Cronartium quercuum f. sp. fusiforme G11</name>
    <dbReference type="NCBI Taxonomy" id="708437"/>
    <lineage>
        <taxon>Eukaryota</taxon>
        <taxon>Fungi</taxon>
        <taxon>Dikarya</taxon>
        <taxon>Basidiomycota</taxon>
        <taxon>Pucciniomycotina</taxon>
        <taxon>Pucciniomycetes</taxon>
        <taxon>Pucciniales</taxon>
        <taxon>Coleosporiaceae</taxon>
        <taxon>Cronartium</taxon>
    </lineage>
</organism>
<reference evidence="23" key="1">
    <citation type="submission" date="2013-11" db="EMBL/GenBank/DDBJ databases">
        <title>Genome sequence of the fusiform rust pathogen reveals effectors for host alternation and coevolution with pine.</title>
        <authorList>
            <consortium name="DOE Joint Genome Institute"/>
            <person name="Smith K."/>
            <person name="Pendleton A."/>
            <person name="Kubisiak T."/>
            <person name="Anderson C."/>
            <person name="Salamov A."/>
            <person name="Aerts A."/>
            <person name="Riley R."/>
            <person name="Clum A."/>
            <person name="Lindquist E."/>
            <person name="Ence D."/>
            <person name="Campbell M."/>
            <person name="Kronenberg Z."/>
            <person name="Feau N."/>
            <person name="Dhillon B."/>
            <person name="Hamelin R."/>
            <person name="Burleigh J."/>
            <person name="Smith J."/>
            <person name="Yandell M."/>
            <person name="Nelson C."/>
            <person name="Grigoriev I."/>
            <person name="Davis J."/>
        </authorList>
    </citation>
    <scope>NUCLEOTIDE SEQUENCE</scope>
    <source>
        <strain evidence="23">G11</strain>
    </source>
</reference>
<keyword evidence="2 20" id="KW-0444">Lipid biosynthesis</keyword>
<keyword evidence="12 20" id="KW-0560">Oxidoreductase</keyword>
<feature type="binding site" evidence="20">
    <location>
        <position position="493"/>
    </location>
    <ligand>
        <name>FAD</name>
        <dbReference type="ChEBI" id="CHEBI:57692"/>
    </ligand>
</feature>
<keyword evidence="13 20" id="KW-0756">Sterol biosynthesis</keyword>
<proteinExistence type="inferred from homology"/>
<dbReference type="GO" id="GO:0005829">
    <property type="term" value="C:cytosol"/>
    <property type="evidence" value="ECO:0007669"/>
    <property type="project" value="TreeGrafter"/>
</dbReference>
<evidence type="ECO:0000313" key="24">
    <source>
        <dbReference type="Proteomes" id="UP000886653"/>
    </source>
</evidence>
<feature type="binding site" evidence="20">
    <location>
        <position position="734"/>
    </location>
    <ligand>
        <name>FAD</name>
        <dbReference type="ChEBI" id="CHEBI:57692"/>
    </ligand>
</feature>
<feature type="binding site" evidence="20">
    <location>
        <begin position="133"/>
        <end position="136"/>
    </location>
    <ligand>
        <name>FMN</name>
        <dbReference type="ChEBI" id="CHEBI:58210"/>
    </ligand>
</feature>
<keyword evidence="5" id="KW-0812">Transmembrane</keyword>